<dbReference type="PANTHER" id="PTHR47438">
    <property type="entry name" value="PHOSPHATE METABOLISM PROTEIN 8-RELATED"/>
    <property type="match status" value="1"/>
</dbReference>
<dbReference type="GO" id="GO:0009166">
    <property type="term" value="P:nucleotide catabolic process"/>
    <property type="evidence" value="ECO:0007669"/>
    <property type="project" value="TreeGrafter"/>
</dbReference>
<dbReference type="GO" id="GO:0006206">
    <property type="term" value="P:pyrimidine nucleobase metabolic process"/>
    <property type="evidence" value="ECO:0007669"/>
    <property type="project" value="TreeGrafter"/>
</dbReference>
<dbReference type="OrthoDB" id="2195201at2759"/>
<feature type="transmembrane region" description="Helical" evidence="2">
    <location>
        <begin position="21"/>
        <end position="48"/>
    </location>
</feature>
<dbReference type="Gene3D" id="3.40.50.1000">
    <property type="entry name" value="HAD superfamily/HAD-like"/>
    <property type="match status" value="1"/>
</dbReference>
<dbReference type="VEuPathDB" id="MicrosporidiaDB:H312_00313"/>
<name>A0A059F506_9MICR</name>
<dbReference type="InterPro" id="IPR052791">
    <property type="entry name" value="SSM1_domain"/>
</dbReference>
<evidence type="ECO:0000256" key="1">
    <source>
        <dbReference type="SAM" id="MobiDB-lite"/>
    </source>
</evidence>
<dbReference type="PANTHER" id="PTHR47438:SF1">
    <property type="entry name" value="PHOSPHATE METABOLISM PROTEIN 8-RELATED"/>
    <property type="match status" value="1"/>
</dbReference>
<dbReference type="HOGENOM" id="CLU_047986_0_0_1"/>
<evidence type="ECO:0000313" key="3">
    <source>
        <dbReference type="EMBL" id="KCZ82290.1"/>
    </source>
</evidence>
<dbReference type="InterPro" id="IPR023214">
    <property type="entry name" value="HAD_sf"/>
</dbReference>
<evidence type="ECO:0000313" key="4">
    <source>
        <dbReference type="Proteomes" id="UP000030655"/>
    </source>
</evidence>
<dbReference type="STRING" id="1288291.A0A059F506"/>
<proteinExistence type="predicted"/>
<feature type="compositionally biased region" description="Basic and acidic residues" evidence="1">
    <location>
        <begin position="130"/>
        <end position="148"/>
    </location>
</feature>
<dbReference type="EMBL" id="KK365131">
    <property type="protein sequence ID" value="KCZ82290.1"/>
    <property type="molecule type" value="Genomic_DNA"/>
</dbReference>
<evidence type="ECO:0000256" key="2">
    <source>
        <dbReference type="SAM" id="Phobius"/>
    </source>
</evidence>
<keyword evidence="2" id="KW-0472">Membrane</keyword>
<dbReference type="InterPro" id="IPR036412">
    <property type="entry name" value="HAD-like_sf"/>
</dbReference>
<feature type="region of interest" description="Disordered" evidence="1">
    <location>
        <begin position="116"/>
        <end position="158"/>
    </location>
</feature>
<keyword evidence="4" id="KW-1185">Reference proteome</keyword>
<dbReference type="Proteomes" id="UP000030655">
    <property type="component" value="Unassembled WGS sequence"/>
</dbReference>
<reference evidence="3 4" key="2">
    <citation type="submission" date="2014-03" db="EMBL/GenBank/DDBJ databases">
        <title>The Genome Sequence of Anncaliia algerae insect isolate PRA339.</title>
        <authorList>
            <consortium name="The Broad Institute Genome Sequencing Platform"/>
            <consortium name="The Broad Institute Genome Sequencing Center for Infectious Disease"/>
            <person name="Cuomo C."/>
            <person name="Becnel J."/>
            <person name="Sanscrainte N."/>
            <person name="Walker B."/>
            <person name="Young S.K."/>
            <person name="Zeng Q."/>
            <person name="Gargeya S."/>
            <person name="Fitzgerald M."/>
            <person name="Haas B."/>
            <person name="Abouelleil A."/>
            <person name="Alvarado L."/>
            <person name="Arachchi H.M."/>
            <person name="Berlin A.M."/>
            <person name="Chapman S.B."/>
            <person name="Dewar J."/>
            <person name="Goldberg J."/>
            <person name="Griggs A."/>
            <person name="Gujja S."/>
            <person name="Hansen M."/>
            <person name="Howarth C."/>
            <person name="Imamovic A."/>
            <person name="Larimer J."/>
            <person name="McCowan C."/>
            <person name="Murphy C."/>
            <person name="Neiman D."/>
            <person name="Pearson M."/>
            <person name="Priest M."/>
            <person name="Roberts A."/>
            <person name="Saif S."/>
            <person name="Shea T."/>
            <person name="Sisk P."/>
            <person name="Sykes S."/>
            <person name="Wortman J."/>
            <person name="Nusbaum C."/>
            <person name="Birren B."/>
        </authorList>
    </citation>
    <scope>NUCLEOTIDE SEQUENCE [LARGE SCALE GENOMIC DNA]</scope>
    <source>
        <strain evidence="3 4">PRA339</strain>
    </source>
</reference>
<dbReference type="GO" id="GO:0008252">
    <property type="term" value="F:nucleotidase activity"/>
    <property type="evidence" value="ECO:0007669"/>
    <property type="project" value="TreeGrafter"/>
</dbReference>
<gene>
    <name evidence="3" type="ORF">H312_00313</name>
</gene>
<keyword evidence="2" id="KW-0812">Transmembrane</keyword>
<keyword evidence="2" id="KW-1133">Transmembrane helix</keyword>
<sequence length="458" mass="54208">MSKQSKRLKISRQFMNIPKPLCKYLLYIAKVPIILIVYMHRIILGALFCFRKCFYKTTTEKNMHKQNTLESEDYNSMDKDDRESFVTLNLRKFKILNFQQNLCLENKINSKVEQRISKNQEMLSRKKKENRNSDSDKEKQDYVQDTHVNRSNATTDSNKVEEIHTNPIRNEESYIYPKIDNANIEEVQIRNVKNTGGFFLESEDQENCCNLETNRKQIELQPIKKIPKKMCPNSEIMLSYKNINNFKINMFPKNEPVMIFDLFNTIYPIMDHHGREYRGNIFTYLCRKGVDTETAMNVSKRRIIEYGEVQAIKSVLPSRNLYSSSEYFNEVDYKTFRKVTLGIDNEIVEVFKKIQSKKFIFSNGEISLVRNVLMSLGIEDLIDGIFYLDYHDESIPSKGSEYPYELINIHLPTNKIYYFDDSEKNIIIARRRGWNAFKVNQDYLKRKLFGVMKYLGLN</sequence>
<dbReference type="AlphaFoldDB" id="A0A059F506"/>
<protein>
    <recommendedName>
        <fullName evidence="5">Pyrimidine 5'-nucleotidase</fullName>
    </recommendedName>
</protein>
<dbReference type="SUPFAM" id="SSF56784">
    <property type="entry name" value="HAD-like"/>
    <property type="match status" value="1"/>
</dbReference>
<evidence type="ECO:0008006" key="5">
    <source>
        <dbReference type="Google" id="ProtNLM"/>
    </source>
</evidence>
<accession>A0A059F506</accession>
<organism evidence="3 4">
    <name type="scientific">Anncaliia algerae PRA339</name>
    <dbReference type="NCBI Taxonomy" id="1288291"/>
    <lineage>
        <taxon>Eukaryota</taxon>
        <taxon>Fungi</taxon>
        <taxon>Fungi incertae sedis</taxon>
        <taxon>Microsporidia</taxon>
        <taxon>Tubulinosematoidea</taxon>
        <taxon>Tubulinosematidae</taxon>
        <taxon>Anncaliia</taxon>
    </lineage>
</organism>
<reference evidence="4" key="1">
    <citation type="submission" date="2013-02" db="EMBL/GenBank/DDBJ databases">
        <authorList>
            <consortium name="The Broad Institute Genome Sequencing Platform"/>
            <person name="Cuomo C."/>
            <person name="Becnel J."/>
            <person name="Sanscrainte N."/>
            <person name="Walker B."/>
            <person name="Young S.K."/>
            <person name="Zeng Q."/>
            <person name="Gargeya S."/>
            <person name="Fitzgerald M."/>
            <person name="Haas B."/>
            <person name="Abouelleil A."/>
            <person name="Alvarado L."/>
            <person name="Arachchi H.M."/>
            <person name="Berlin A.M."/>
            <person name="Chapman S.B."/>
            <person name="Dewar J."/>
            <person name="Goldberg J."/>
            <person name="Griggs A."/>
            <person name="Gujja S."/>
            <person name="Hansen M."/>
            <person name="Howarth C."/>
            <person name="Imamovic A."/>
            <person name="Larimer J."/>
            <person name="McCowan C."/>
            <person name="Murphy C."/>
            <person name="Neiman D."/>
            <person name="Pearson M."/>
            <person name="Priest M."/>
            <person name="Roberts A."/>
            <person name="Saif S."/>
            <person name="Shea T."/>
            <person name="Sisk P."/>
            <person name="Sykes S."/>
            <person name="Wortman J."/>
            <person name="Nusbaum C."/>
            <person name="Birren B."/>
        </authorList>
    </citation>
    <scope>NUCLEOTIDE SEQUENCE [LARGE SCALE GENOMIC DNA]</scope>
    <source>
        <strain evidence="4">PRA339</strain>
    </source>
</reference>